<dbReference type="SMART" id="SM00710">
    <property type="entry name" value="PbH1"/>
    <property type="match status" value="7"/>
</dbReference>
<evidence type="ECO:0000313" key="3">
    <source>
        <dbReference type="EMBL" id="MCA9728383.1"/>
    </source>
</evidence>
<dbReference type="Proteomes" id="UP000697710">
    <property type="component" value="Unassembled WGS sequence"/>
</dbReference>
<dbReference type="Gene3D" id="2.60.40.4070">
    <property type="match status" value="1"/>
</dbReference>
<reference evidence="3" key="2">
    <citation type="journal article" date="2021" name="Microbiome">
        <title>Successional dynamics and alternative stable states in a saline activated sludge microbial community over 9 years.</title>
        <authorList>
            <person name="Wang Y."/>
            <person name="Ye J."/>
            <person name="Ju F."/>
            <person name="Liu L."/>
            <person name="Boyd J.A."/>
            <person name="Deng Y."/>
            <person name="Parks D.H."/>
            <person name="Jiang X."/>
            <person name="Yin X."/>
            <person name="Woodcroft B.J."/>
            <person name="Tyson G.W."/>
            <person name="Hugenholtz P."/>
            <person name="Polz M.F."/>
            <person name="Zhang T."/>
        </authorList>
    </citation>
    <scope>NUCLEOTIDE SEQUENCE</scope>
    <source>
        <strain evidence="3">HKST-UBA01</strain>
    </source>
</reference>
<dbReference type="InterPro" id="IPR012334">
    <property type="entry name" value="Pectin_lyas_fold"/>
</dbReference>
<dbReference type="InterPro" id="IPR006626">
    <property type="entry name" value="PbH1"/>
</dbReference>
<proteinExistence type="predicted"/>
<evidence type="ECO:0000313" key="4">
    <source>
        <dbReference type="Proteomes" id="UP000697710"/>
    </source>
</evidence>
<comment type="caution">
    <text evidence="3">The sequence shown here is derived from an EMBL/GenBank/DDBJ whole genome shotgun (WGS) entry which is preliminary data.</text>
</comment>
<dbReference type="Pfam" id="PF13860">
    <property type="entry name" value="FlgD_ig"/>
    <property type="match status" value="1"/>
</dbReference>
<evidence type="ECO:0000259" key="1">
    <source>
        <dbReference type="Pfam" id="PF13229"/>
    </source>
</evidence>
<feature type="domain" description="FlgD/Vpr Ig-like" evidence="2">
    <location>
        <begin position="483"/>
        <end position="539"/>
    </location>
</feature>
<dbReference type="AlphaFoldDB" id="A0A956RPP2"/>
<dbReference type="InterPro" id="IPR025965">
    <property type="entry name" value="FlgD/Vpr_Ig-like"/>
</dbReference>
<reference evidence="3" key="1">
    <citation type="submission" date="2020-04" db="EMBL/GenBank/DDBJ databases">
        <authorList>
            <person name="Zhang T."/>
        </authorList>
    </citation>
    <scope>NUCLEOTIDE SEQUENCE</scope>
    <source>
        <strain evidence="3">HKST-UBA01</strain>
    </source>
</reference>
<organism evidence="3 4">
    <name type="scientific">Eiseniibacteriota bacterium</name>
    <dbReference type="NCBI Taxonomy" id="2212470"/>
    <lineage>
        <taxon>Bacteria</taxon>
        <taxon>Candidatus Eiseniibacteriota</taxon>
    </lineage>
</organism>
<feature type="non-terminal residue" evidence="3">
    <location>
        <position position="1"/>
    </location>
</feature>
<evidence type="ECO:0000259" key="2">
    <source>
        <dbReference type="Pfam" id="PF13860"/>
    </source>
</evidence>
<sequence length="557" mass="59540">PTDPVLPRLRYVVPGTAGGTGTQTDPFRGIAAANAQALPGDVFLLQPGTYFGVSALTRSGLPGKPIVWKRTDARAVVRDGQDTAKPVVDFSGSQSVHLENVTVRRPRQMAIRGYATTGLVIRDCIVDSSNLTGSEKGGIYLLGPGHTDATITDNVIRGPFHWEDGRNDDAYALIVVGTGHVVAHNEIYDWWDGLTVGHGETDVETSNCDVYGNEVYDCTDDGIETDGSRHNIRIWDNRFTNVLCGISAQPVFGGPVYSIRNVVYDFQLKPLKFQVWPTGLIVFDNTFVGADPRGWGEGQWRNAIVRNNLFIGGSEPGHNGDPIALDTSGIGADFDFNGWYQAIPNRFGRFNGVLYRNLADFQQAMGMSWSAVLLDIGVFVDAEEPPLGPYLGNGGYPPPYEPGSQDLRLRSGSPAEDAGVLLANINDGYLGAAPDLGAYEIGRPIPHYGPGSGAPTSVPEVGVAVAALSITPNPSRALSHIELRGAADGAGVVRIFTGSGRLVRTLTGTGGPGFNAWSWDGRDEAGREVPAGAYYVRLSEPGASDHVLAQARAIRLR</sequence>
<dbReference type="Pfam" id="PF13229">
    <property type="entry name" value="Beta_helix"/>
    <property type="match status" value="1"/>
</dbReference>
<feature type="domain" description="Right handed beta helix" evidence="1">
    <location>
        <begin position="90"/>
        <end position="247"/>
    </location>
</feature>
<protein>
    <submittedName>
        <fullName evidence="3">Right-handed parallel beta-helix repeat-containing protein</fullName>
    </submittedName>
</protein>
<dbReference type="SUPFAM" id="SSF51126">
    <property type="entry name" value="Pectin lyase-like"/>
    <property type="match status" value="1"/>
</dbReference>
<dbReference type="Gene3D" id="2.160.20.10">
    <property type="entry name" value="Single-stranded right-handed beta-helix, Pectin lyase-like"/>
    <property type="match status" value="1"/>
</dbReference>
<name>A0A956RPP2_UNCEI</name>
<dbReference type="InterPro" id="IPR011050">
    <property type="entry name" value="Pectin_lyase_fold/virulence"/>
</dbReference>
<accession>A0A956RPP2</accession>
<dbReference type="EMBL" id="JAGQHR010000368">
    <property type="protein sequence ID" value="MCA9728383.1"/>
    <property type="molecule type" value="Genomic_DNA"/>
</dbReference>
<gene>
    <name evidence="3" type="ORF">KC729_11915</name>
</gene>
<dbReference type="InterPro" id="IPR039448">
    <property type="entry name" value="Beta_helix"/>
</dbReference>